<organism evidence="1 2">
    <name type="scientific">Mytilus coruscus</name>
    <name type="common">Sea mussel</name>
    <dbReference type="NCBI Taxonomy" id="42192"/>
    <lineage>
        <taxon>Eukaryota</taxon>
        <taxon>Metazoa</taxon>
        <taxon>Spiralia</taxon>
        <taxon>Lophotrochozoa</taxon>
        <taxon>Mollusca</taxon>
        <taxon>Bivalvia</taxon>
        <taxon>Autobranchia</taxon>
        <taxon>Pteriomorphia</taxon>
        <taxon>Mytilida</taxon>
        <taxon>Mytiloidea</taxon>
        <taxon>Mytilidae</taxon>
        <taxon>Mytilinae</taxon>
        <taxon>Mytilus</taxon>
    </lineage>
</organism>
<accession>A0A6J8DT74</accession>
<proteinExistence type="predicted"/>
<evidence type="ECO:0000313" key="1">
    <source>
        <dbReference type="EMBL" id="CAC5411793.1"/>
    </source>
</evidence>
<sequence length="215" mass="24623">MYWFRYTCLKLLPNESIALELPNNPYTCHGCEHMQDFLDCEQVVNRSSIDISNPDEDRSTPIITTNKITSKFGRCYAKLGQPETCDYRETVDELSEIVLKYKSSCDIIITGDMTVKDKPNTRDKMSLDFIQEHCLYTPNGLGDVNTYFHPSGKCATQIENIIESTPMLINYKALRCRPLNNSQNDLVAGCINLELDTYDSQLVISTLLPRVKWKM</sequence>
<name>A0A6J8DT74_MYTCO</name>
<dbReference type="AlphaFoldDB" id="A0A6J8DT74"/>
<evidence type="ECO:0008006" key="3">
    <source>
        <dbReference type="Google" id="ProtNLM"/>
    </source>
</evidence>
<dbReference type="OrthoDB" id="6184830at2759"/>
<dbReference type="EMBL" id="CACVKT020007910">
    <property type="protein sequence ID" value="CAC5411793.1"/>
    <property type="molecule type" value="Genomic_DNA"/>
</dbReference>
<keyword evidence="2" id="KW-1185">Reference proteome</keyword>
<dbReference type="Proteomes" id="UP000507470">
    <property type="component" value="Unassembled WGS sequence"/>
</dbReference>
<gene>
    <name evidence="1" type="ORF">MCOR_44843</name>
</gene>
<evidence type="ECO:0000313" key="2">
    <source>
        <dbReference type="Proteomes" id="UP000507470"/>
    </source>
</evidence>
<reference evidence="1 2" key="1">
    <citation type="submission" date="2020-06" db="EMBL/GenBank/DDBJ databases">
        <authorList>
            <person name="Li R."/>
            <person name="Bekaert M."/>
        </authorList>
    </citation>
    <scope>NUCLEOTIDE SEQUENCE [LARGE SCALE GENOMIC DNA]</scope>
    <source>
        <strain evidence="2">wild</strain>
    </source>
</reference>
<protein>
    <recommendedName>
        <fullName evidence="3">Endonuclease/exonuclease/phosphatase domain-containing protein</fullName>
    </recommendedName>
</protein>